<feature type="chain" id="PRO_5018001770" description="DUF5666 domain-containing protein" evidence="1">
    <location>
        <begin position="20"/>
        <end position="473"/>
    </location>
</feature>
<dbReference type="OrthoDB" id="5622949at2"/>
<evidence type="ECO:0000313" key="3">
    <source>
        <dbReference type="EMBL" id="RMJ04255.1"/>
    </source>
</evidence>
<feature type="domain" description="DUF5666" evidence="2">
    <location>
        <begin position="268"/>
        <end position="326"/>
    </location>
</feature>
<feature type="domain" description="DUF5666" evidence="2">
    <location>
        <begin position="336"/>
        <end position="397"/>
    </location>
</feature>
<accession>A0A3M2RH73</accession>
<feature type="domain" description="DUF5666" evidence="2">
    <location>
        <begin position="193"/>
        <end position="252"/>
    </location>
</feature>
<keyword evidence="4" id="KW-1185">Reference proteome</keyword>
<dbReference type="AlphaFoldDB" id="A0A3M2RH73"/>
<dbReference type="InterPro" id="IPR043724">
    <property type="entry name" value="DUF5666"/>
</dbReference>
<dbReference type="RefSeq" id="WP_114334349.1">
    <property type="nucleotide sequence ID" value="NZ_QMDL01000002.1"/>
</dbReference>
<name>A0A3M2RH73_9GAMM</name>
<dbReference type="PROSITE" id="PS51257">
    <property type="entry name" value="PROKAR_LIPOPROTEIN"/>
    <property type="match status" value="1"/>
</dbReference>
<feature type="domain" description="DUF5666" evidence="2">
    <location>
        <begin position="47"/>
        <end position="102"/>
    </location>
</feature>
<dbReference type="Proteomes" id="UP000265903">
    <property type="component" value="Unassembled WGS sequence"/>
</dbReference>
<feature type="signal peptide" evidence="1">
    <location>
        <begin position="1"/>
        <end position="19"/>
    </location>
</feature>
<evidence type="ECO:0000313" key="4">
    <source>
        <dbReference type="Proteomes" id="UP000265903"/>
    </source>
</evidence>
<dbReference type="EMBL" id="QMDL01000002">
    <property type="protein sequence ID" value="RMJ04255.1"/>
    <property type="molecule type" value="Genomic_DNA"/>
</dbReference>
<sequence length="473" mass="50504">MKRNGLSVAVKMIVMGAVAGSLIACGGSGSGSGSSASSGNDGRSVGAVTGFGSVYVNGTRFKTDGTVTSNDGLEREDQLHKGMVLKVNGSWNGQGEGQARDISYDDTLRGPLTEASWDSAAQTGHLTLLNQNVALDGKTVFRGATAGELAANPMGYRVRVSGWRTSEGQFRASYVGAKLIDGDFEDSNEAELEGIVADLDATAQTFTISGLSVDYQLASGDDDFDLADLENGMAVEVEGYLQAGVLMAKEIEKEDDLFEDDDDVEISGDIFAFDESTSTFMINGVQVQFSDDTEFDDMDSDTLQDGTYVKVEGEFRNGVLIAEEIEGQEGDAELSGKIQAFDRENEILTVSGVKVWLTDTTLIETDSDERRSREDDLNALQIGDFVEVEGRQRDTDGGYLEAYAIEVEDDEDGNVAEIEGRVDAKGQTSLTIMNLDILFGAYSAAGVSVGDEVEIEYTQNAGGDFELASDVSE</sequence>
<reference evidence="3 4" key="1">
    <citation type="submission" date="2018-08" db="EMBL/GenBank/DDBJ databases">
        <title>Whole Genome Sequence of the Moderate Halophilic Marine Bacterium Marinobacter litoralis Sw-45.</title>
        <authorList>
            <person name="Musa H."/>
        </authorList>
    </citation>
    <scope>NUCLEOTIDE SEQUENCE [LARGE SCALE GENOMIC DNA]</scope>
    <source>
        <strain evidence="3 4">Sw-45</strain>
    </source>
</reference>
<dbReference type="Pfam" id="PF18914">
    <property type="entry name" value="DUF5666"/>
    <property type="match status" value="5"/>
</dbReference>
<keyword evidence="1" id="KW-0732">Signal</keyword>
<evidence type="ECO:0000259" key="2">
    <source>
        <dbReference type="Pfam" id="PF18914"/>
    </source>
</evidence>
<feature type="domain" description="DUF5666" evidence="2">
    <location>
        <begin position="121"/>
        <end position="175"/>
    </location>
</feature>
<gene>
    <name evidence="3" type="ORF">DOQ08_01575</name>
</gene>
<organism evidence="3 4">
    <name type="scientific">Marinobacter litoralis</name>
    <dbReference type="NCBI Taxonomy" id="187981"/>
    <lineage>
        <taxon>Bacteria</taxon>
        <taxon>Pseudomonadati</taxon>
        <taxon>Pseudomonadota</taxon>
        <taxon>Gammaproteobacteria</taxon>
        <taxon>Pseudomonadales</taxon>
        <taxon>Marinobacteraceae</taxon>
        <taxon>Marinobacter</taxon>
    </lineage>
</organism>
<protein>
    <recommendedName>
        <fullName evidence="2">DUF5666 domain-containing protein</fullName>
    </recommendedName>
</protein>
<evidence type="ECO:0000256" key="1">
    <source>
        <dbReference type="SAM" id="SignalP"/>
    </source>
</evidence>
<proteinExistence type="predicted"/>
<comment type="caution">
    <text evidence="3">The sequence shown here is derived from an EMBL/GenBank/DDBJ whole genome shotgun (WGS) entry which is preliminary data.</text>
</comment>